<dbReference type="GeneID" id="18248583"/>
<protein>
    <recommendedName>
        <fullName evidence="1">DH domain-containing protein</fullName>
    </recommendedName>
</protein>
<feature type="domain" description="DH" evidence="1">
    <location>
        <begin position="274"/>
        <end position="467"/>
    </location>
</feature>
<name>G3AWN3_CANTC</name>
<evidence type="ECO:0000259" key="1">
    <source>
        <dbReference type="SMART" id="SM00325"/>
    </source>
</evidence>
<dbReference type="GO" id="GO:0005085">
    <property type="term" value="F:guanyl-nucleotide exchange factor activity"/>
    <property type="evidence" value="ECO:0007669"/>
    <property type="project" value="InterPro"/>
</dbReference>
<dbReference type="OrthoDB" id="4066896at2759"/>
<proteinExistence type="predicted"/>
<evidence type="ECO:0000313" key="2">
    <source>
        <dbReference type="EMBL" id="EGV66576.1"/>
    </source>
</evidence>
<gene>
    <name evidence="2" type="ORF">CANTEDRAFT_117623</name>
</gene>
<dbReference type="Pfam" id="PF25351">
    <property type="entry name" value="PH_BUD3_C"/>
    <property type="match status" value="1"/>
</dbReference>
<dbReference type="SMART" id="SM00325">
    <property type="entry name" value="RhoGEF"/>
    <property type="match status" value="1"/>
</dbReference>
<dbReference type="Pfam" id="PF12015">
    <property type="entry name" value="Bud3_N"/>
    <property type="match status" value="1"/>
</dbReference>
<dbReference type="InterPro" id="IPR021895">
    <property type="entry name" value="Bud3_N"/>
</dbReference>
<dbReference type="Proteomes" id="UP000000707">
    <property type="component" value="Unassembled WGS sequence"/>
</dbReference>
<dbReference type="KEGG" id="cten:18248583"/>
<evidence type="ECO:0000313" key="3">
    <source>
        <dbReference type="Proteomes" id="UP000000707"/>
    </source>
</evidence>
<accession>G3AWN3</accession>
<reference evidence="2 3" key="1">
    <citation type="journal article" date="2011" name="Proc. Natl. Acad. Sci. U.S.A.">
        <title>Comparative genomics of xylose-fermenting fungi for enhanced biofuel production.</title>
        <authorList>
            <person name="Wohlbach D.J."/>
            <person name="Kuo A."/>
            <person name="Sato T.K."/>
            <person name="Potts K.M."/>
            <person name="Salamov A.A."/>
            <person name="LaButti K.M."/>
            <person name="Sun H."/>
            <person name="Clum A."/>
            <person name="Pangilinan J.L."/>
            <person name="Lindquist E.A."/>
            <person name="Lucas S."/>
            <person name="Lapidus A."/>
            <person name="Jin M."/>
            <person name="Gunawan C."/>
            <person name="Balan V."/>
            <person name="Dale B.E."/>
            <person name="Jeffries T.W."/>
            <person name="Zinkel R."/>
            <person name="Barry K.W."/>
            <person name="Grigoriev I.V."/>
            <person name="Gasch A.P."/>
        </authorList>
    </citation>
    <scope>NUCLEOTIDE SEQUENCE [LARGE SCALE GENOMIC DNA]</scope>
    <source>
        <strain evidence="3">ATCC 10573 / BCRC 21748 / CBS 615 / JCM 9827 / NBRC 10315 / NRRL Y-1498 / VKM Y-70</strain>
    </source>
</reference>
<dbReference type="EMBL" id="GL996510">
    <property type="protein sequence ID" value="EGV66576.1"/>
    <property type="molecule type" value="Genomic_DNA"/>
</dbReference>
<dbReference type="InterPro" id="IPR057454">
    <property type="entry name" value="Bud3_C"/>
</dbReference>
<sequence>MSVYQRLASGDEQNLEQAEGISFKHYSTDEVEDSIIINPLAGRLELSKNSEFKSKSTEEWINIFPNAAYFSSYDDSLFGHIVTAVYENPVSDKICTVSLTKFGVTVYHDLILNQDSRFYPSIENLLPIHKESKVRKALAVTFLKNYNKLVNHPGEFEIEKRWDETNAGAMASRSSLLVDKRPNEFGLKLLQMGVIQNHTLKSLVLDTVYNNTNNDSKVIESNNRLVCLLGDQLDQLFDPLLEYSPETLETSYNVPNTSNYEKPKFIDNLKIATITDELLTVQTNFTMGLVGLLQNFIIPLRVHVLESKDAQGIVKINHIFPPTIDEVTRINCVLHDSLTRAKPFGYVEVIKVFGMILPYFYKPFIRHEANLKSFKSRFNKFYGRYEKQVFADPNINKSKFSKNYIDSVITGSLLELPKIKLILMRLYEEVSSEFSKLKNFEQEEFEEPSVLDYYYKSAVDIIDAFGGDESLAIEKDHERFNSQHRIFTPTGKLLTELATNWPPELQYGWLSRKVIGIFELKNVKPNNQNNHDDEVLIIFSDTIMFLRIVDDNYYINSNGNLNLRISDVLMHSLVNEKPLPKLSSFPRMEVSHWCSITDVIVTTYKSFSFSTSSEEDFLRFFSCTGRGFKGDNKQEMNKNYEILRDSNSGNFTTGNEVIELINKAKVLHKNQPFHLFRSNKSALHLYSTAHSATNYDNENTKSQIILLLNMPQEMIPHYFEMNQHLFLILTASYTYDGRVQLIGFNRSKRPEFDAIVPEEDFQNTLLDTLKMYMNCYFNSFSLVTEQMIKSLQLDLEYYL</sequence>
<dbReference type="STRING" id="590646.G3AWN3"/>
<organism evidence="3">
    <name type="scientific">Candida tenuis (strain ATCC 10573 / BCRC 21748 / CBS 615 / JCM 9827 / NBRC 10315 / NRRL Y-1498 / VKM Y-70)</name>
    <name type="common">Yeast</name>
    <name type="synonym">Yamadazyma tenuis</name>
    <dbReference type="NCBI Taxonomy" id="590646"/>
    <lineage>
        <taxon>Eukaryota</taxon>
        <taxon>Fungi</taxon>
        <taxon>Dikarya</taxon>
        <taxon>Ascomycota</taxon>
        <taxon>Saccharomycotina</taxon>
        <taxon>Pichiomycetes</taxon>
        <taxon>Debaryomycetaceae</taxon>
        <taxon>Yamadazyma</taxon>
    </lineage>
</organism>
<dbReference type="HOGENOM" id="CLU_004185_1_0_1"/>
<dbReference type="InterPro" id="IPR000219">
    <property type="entry name" value="DH_dom"/>
</dbReference>
<keyword evidence="3" id="KW-1185">Reference proteome</keyword>
<dbReference type="eggNOG" id="ENOG502QSNK">
    <property type="taxonomic scope" value="Eukaryota"/>
</dbReference>
<feature type="non-terminal residue" evidence="2">
    <location>
        <position position="799"/>
    </location>
</feature>
<dbReference type="AlphaFoldDB" id="G3AWN3"/>